<feature type="transmembrane region" description="Helical" evidence="7">
    <location>
        <begin position="387"/>
        <end position="411"/>
    </location>
</feature>
<gene>
    <name evidence="8" type="ORF">OG929_41520</name>
</gene>
<dbReference type="EMBL" id="CP109011">
    <property type="protein sequence ID" value="WUT48404.1"/>
    <property type="molecule type" value="Genomic_DNA"/>
</dbReference>
<feature type="transmembrane region" description="Helical" evidence="7">
    <location>
        <begin position="60"/>
        <end position="81"/>
    </location>
</feature>
<evidence type="ECO:0000256" key="3">
    <source>
        <dbReference type="ARBA" id="ARBA00022475"/>
    </source>
</evidence>
<keyword evidence="4 7" id="KW-0812">Transmembrane</keyword>
<dbReference type="PANTHER" id="PTHR23513">
    <property type="entry name" value="INTEGRAL MEMBRANE EFFLUX PROTEIN-RELATED"/>
    <property type="match status" value="1"/>
</dbReference>
<keyword evidence="3" id="KW-1003">Cell membrane</keyword>
<sequence length="436" mass="45405">MDEVNTSKRAPRRRLLADTRPLKASPEYRRLWAGQSLSAIGSQMTAVALPFQVYDLTHSTLAVGALGLTTFVPLIVLGVLGSTLADAFDRRKLVLVTSSGLTVVALLLAVQAVLDLRNLALLYLLSVLHSCLFALDQPARRAFIPRLLPAEHLPAAGALSQLSFQASMTIGPLVAGVVIATAGLEAAYVLDAATFLIGLYAVLRLGAMPPEGGGQGPGMAAVVDGLRFARRHPLIAAVFLVDLNAMVLGAPRALFPALAETRFDGGSQTLGMLYAAPAVGGILASVFSGWLGRTRRQGRAMMVAGGLWGLVLIGFGLSTALWVAMLMLMVAGACDVVSDVFRTTVLQVSTPDQLRGRLSGLDFVVSAAGPRLGELRSGAVAQFTSPVIGVVSGGISCVVGAVILACTFPALRRYDAQSATTSTATGESENEVAVQS</sequence>
<evidence type="ECO:0000256" key="7">
    <source>
        <dbReference type="SAM" id="Phobius"/>
    </source>
</evidence>
<dbReference type="SUPFAM" id="SSF103473">
    <property type="entry name" value="MFS general substrate transporter"/>
    <property type="match status" value="1"/>
</dbReference>
<accession>A0ABZ1X8I7</accession>
<dbReference type="CDD" id="cd06173">
    <property type="entry name" value="MFS_MefA_like"/>
    <property type="match status" value="1"/>
</dbReference>
<evidence type="ECO:0000256" key="5">
    <source>
        <dbReference type="ARBA" id="ARBA00022989"/>
    </source>
</evidence>
<feature type="transmembrane region" description="Helical" evidence="7">
    <location>
        <begin position="156"/>
        <end position="180"/>
    </location>
</feature>
<dbReference type="RefSeq" id="WP_329271503.1">
    <property type="nucleotide sequence ID" value="NZ_CP107755.1"/>
</dbReference>
<proteinExistence type="predicted"/>
<keyword evidence="2" id="KW-0813">Transport</keyword>
<dbReference type="GeneID" id="95695583"/>
<evidence type="ECO:0000313" key="9">
    <source>
        <dbReference type="Proteomes" id="UP001432168"/>
    </source>
</evidence>
<reference evidence="8" key="1">
    <citation type="submission" date="2022-10" db="EMBL/GenBank/DDBJ databases">
        <title>The complete genomes of actinobacterial strains from the NBC collection.</title>
        <authorList>
            <person name="Joergensen T.S."/>
            <person name="Alvarez Arevalo M."/>
            <person name="Sterndorff E.B."/>
            <person name="Faurdal D."/>
            <person name="Vuksanovic O."/>
            <person name="Mourched A.-S."/>
            <person name="Charusanti P."/>
            <person name="Shaw S."/>
            <person name="Blin K."/>
            <person name="Weber T."/>
        </authorList>
    </citation>
    <scope>NUCLEOTIDE SEQUENCE</scope>
    <source>
        <strain evidence="8">NBC_00686</strain>
    </source>
</reference>
<feature type="transmembrane region" description="Helical" evidence="7">
    <location>
        <begin position="31"/>
        <end position="54"/>
    </location>
</feature>
<evidence type="ECO:0000256" key="4">
    <source>
        <dbReference type="ARBA" id="ARBA00022692"/>
    </source>
</evidence>
<evidence type="ECO:0000256" key="1">
    <source>
        <dbReference type="ARBA" id="ARBA00004429"/>
    </source>
</evidence>
<name>A0ABZ1X8I7_9ACTN</name>
<keyword evidence="9" id="KW-1185">Reference proteome</keyword>
<protein>
    <submittedName>
        <fullName evidence="8">MFS transporter</fullName>
    </submittedName>
</protein>
<evidence type="ECO:0000256" key="2">
    <source>
        <dbReference type="ARBA" id="ARBA00022448"/>
    </source>
</evidence>
<feature type="transmembrane region" description="Helical" evidence="7">
    <location>
        <begin position="303"/>
        <end position="331"/>
    </location>
</feature>
<organism evidence="8 9">
    <name type="scientific">Streptomyces pseudovenezuelae</name>
    <dbReference type="NCBI Taxonomy" id="67350"/>
    <lineage>
        <taxon>Bacteria</taxon>
        <taxon>Bacillati</taxon>
        <taxon>Actinomycetota</taxon>
        <taxon>Actinomycetes</taxon>
        <taxon>Kitasatosporales</taxon>
        <taxon>Streptomycetaceae</taxon>
        <taxon>Streptomyces</taxon>
        <taxon>Streptomyces aurantiacus group</taxon>
    </lineage>
</organism>
<comment type="subcellular location">
    <subcellularLocation>
        <location evidence="1">Cell inner membrane</location>
        <topology evidence="1">Multi-pass membrane protein</topology>
    </subcellularLocation>
</comment>
<keyword evidence="5 7" id="KW-1133">Transmembrane helix</keyword>
<dbReference type="InterPro" id="IPR036259">
    <property type="entry name" value="MFS_trans_sf"/>
</dbReference>
<dbReference type="PANTHER" id="PTHR23513:SF9">
    <property type="entry name" value="ENTEROBACTIN EXPORTER ENTS"/>
    <property type="match status" value="1"/>
</dbReference>
<evidence type="ECO:0000256" key="6">
    <source>
        <dbReference type="ARBA" id="ARBA00023136"/>
    </source>
</evidence>
<dbReference type="Gene3D" id="1.20.1250.20">
    <property type="entry name" value="MFS general substrate transporter like domains"/>
    <property type="match status" value="1"/>
</dbReference>
<dbReference type="InterPro" id="IPR010290">
    <property type="entry name" value="TM_effector"/>
</dbReference>
<feature type="transmembrane region" description="Helical" evidence="7">
    <location>
        <begin position="271"/>
        <end position="291"/>
    </location>
</feature>
<evidence type="ECO:0000313" key="8">
    <source>
        <dbReference type="EMBL" id="WUT48404.1"/>
    </source>
</evidence>
<feature type="transmembrane region" description="Helical" evidence="7">
    <location>
        <begin position="234"/>
        <end position="251"/>
    </location>
</feature>
<dbReference type="Proteomes" id="UP001432168">
    <property type="component" value="Chromosome"/>
</dbReference>
<keyword evidence="6 7" id="KW-0472">Membrane</keyword>
<feature type="transmembrane region" description="Helical" evidence="7">
    <location>
        <begin position="93"/>
        <end position="113"/>
    </location>
</feature>
<dbReference type="Pfam" id="PF05977">
    <property type="entry name" value="MFS_3"/>
    <property type="match status" value="1"/>
</dbReference>